<name>A0A3E0VS16_9MICO</name>
<dbReference type="SUPFAM" id="SSF53597">
    <property type="entry name" value="Dihydrofolate reductase-like"/>
    <property type="match status" value="1"/>
</dbReference>
<reference evidence="2 3" key="1">
    <citation type="submission" date="2017-04" db="EMBL/GenBank/DDBJ databases">
        <title>Comparative genome analysis of Subtercola boreus.</title>
        <authorList>
            <person name="Cho Y.-J."/>
            <person name="Cho A."/>
            <person name="Kim O.-S."/>
            <person name="Lee J.-I."/>
        </authorList>
    </citation>
    <scope>NUCLEOTIDE SEQUENCE [LARGE SCALE GENOMIC DNA]</scope>
    <source>
        <strain evidence="2 3">P27479</strain>
    </source>
</reference>
<dbReference type="GO" id="GO:0008703">
    <property type="term" value="F:5-amino-6-(5-phosphoribosylamino)uracil reductase activity"/>
    <property type="evidence" value="ECO:0007669"/>
    <property type="project" value="InterPro"/>
</dbReference>
<dbReference type="AlphaFoldDB" id="A0A3E0VS16"/>
<dbReference type="RefSeq" id="WP_116412587.1">
    <property type="nucleotide sequence ID" value="NZ_NBXB01000041.1"/>
</dbReference>
<dbReference type="EMBL" id="NBXB01000041">
    <property type="protein sequence ID" value="RFA12491.1"/>
    <property type="molecule type" value="Genomic_DNA"/>
</dbReference>
<dbReference type="InterPro" id="IPR024072">
    <property type="entry name" value="DHFR-like_dom_sf"/>
</dbReference>
<dbReference type="Pfam" id="PF01872">
    <property type="entry name" value="RibD_C"/>
    <property type="match status" value="1"/>
</dbReference>
<sequence length="189" mass="20964">MASLIYSCITSLDGYIEDAAGSFAWSAPDEEVHAFVNDTQREVGTHLYGRRLYETMRFWETVPHDDPSPVMRDYATLWRAADKIVYSTTLVPDDVDTARTRLEPRFDPVAVARLKAEASRNLVVGGAALAAHALTARLVDEVQQYVSPVIVGGGKRFLPAGLDARLTLLAEHRFGNGVVFLRYRVDHDG</sequence>
<organism evidence="2 3">
    <name type="scientific">Subtercola boreus</name>
    <dbReference type="NCBI Taxonomy" id="120213"/>
    <lineage>
        <taxon>Bacteria</taxon>
        <taxon>Bacillati</taxon>
        <taxon>Actinomycetota</taxon>
        <taxon>Actinomycetes</taxon>
        <taxon>Micrococcales</taxon>
        <taxon>Microbacteriaceae</taxon>
        <taxon>Subtercola</taxon>
    </lineage>
</organism>
<dbReference type="GO" id="GO:0009231">
    <property type="term" value="P:riboflavin biosynthetic process"/>
    <property type="evidence" value="ECO:0007669"/>
    <property type="project" value="InterPro"/>
</dbReference>
<dbReference type="PANTHER" id="PTHR38011">
    <property type="entry name" value="DIHYDROFOLATE REDUCTASE FAMILY PROTEIN (AFU_ORTHOLOGUE AFUA_8G06820)"/>
    <property type="match status" value="1"/>
</dbReference>
<evidence type="ECO:0000313" key="3">
    <source>
        <dbReference type="Proteomes" id="UP000256541"/>
    </source>
</evidence>
<gene>
    <name evidence="2" type="ORF">B7R22_15330</name>
</gene>
<dbReference type="InterPro" id="IPR050765">
    <property type="entry name" value="Riboflavin_Biosynth_HTPR"/>
</dbReference>
<evidence type="ECO:0000259" key="1">
    <source>
        <dbReference type="Pfam" id="PF01872"/>
    </source>
</evidence>
<feature type="domain" description="Bacterial bifunctional deaminase-reductase C-terminal" evidence="1">
    <location>
        <begin position="3"/>
        <end position="180"/>
    </location>
</feature>
<accession>A0A3E0VS16</accession>
<dbReference type="Gene3D" id="3.40.430.10">
    <property type="entry name" value="Dihydrofolate Reductase, subunit A"/>
    <property type="match status" value="1"/>
</dbReference>
<dbReference type="InterPro" id="IPR002734">
    <property type="entry name" value="RibDG_C"/>
</dbReference>
<proteinExistence type="predicted"/>
<protein>
    <submittedName>
        <fullName evidence="2">Deaminase</fullName>
    </submittedName>
</protein>
<evidence type="ECO:0000313" key="2">
    <source>
        <dbReference type="EMBL" id="RFA12491.1"/>
    </source>
</evidence>
<dbReference type="PANTHER" id="PTHR38011:SF11">
    <property type="entry name" value="2,5-DIAMINO-6-RIBOSYLAMINO-4(3H)-PYRIMIDINONE 5'-PHOSPHATE REDUCTASE"/>
    <property type="match status" value="1"/>
</dbReference>
<comment type="caution">
    <text evidence="2">The sequence shown here is derived from an EMBL/GenBank/DDBJ whole genome shotgun (WGS) entry which is preliminary data.</text>
</comment>
<dbReference type="Proteomes" id="UP000256541">
    <property type="component" value="Unassembled WGS sequence"/>
</dbReference>
<dbReference type="OrthoDB" id="7949219at2"/>